<dbReference type="GO" id="GO:0016020">
    <property type="term" value="C:membrane"/>
    <property type="evidence" value="ECO:0007669"/>
    <property type="project" value="InterPro"/>
</dbReference>
<evidence type="ECO:0000259" key="2">
    <source>
        <dbReference type="Pfam" id="PF06580"/>
    </source>
</evidence>
<evidence type="ECO:0000256" key="1">
    <source>
        <dbReference type="SAM" id="Phobius"/>
    </source>
</evidence>
<feature type="transmembrane region" description="Helical" evidence="1">
    <location>
        <begin position="55"/>
        <end position="74"/>
    </location>
</feature>
<dbReference type="PATRIC" id="fig|1229276.3.peg.2948"/>
<dbReference type="InterPro" id="IPR010559">
    <property type="entry name" value="Sig_transdc_His_kin_internal"/>
</dbReference>
<dbReference type="OrthoDB" id="9809908at2"/>
<dbReference type="Proteomes" id="UP000031802">
    <property type="component" value="Unassembled WGS sequence"/>
</dbReference>
<protein>
    <submittedName>
        <fullName evidence="3">Signal transduction histidine kinase, LytS</fullName>
    </submittedName>
</protein>
<accession>A0A0B8T300</accession>
<dbReference type="EMBL" id="JJMU01000053">
    <property type="protein sequence ID" value="KGE13323.1"/>
    <property type="molecule type" value="Genomic_DNA"/>
</dbReference>
<keyword evidence="1" id="KW-0472">Membrane</keyword>
<dbReference type="InterPro" id="IPR050640">
    <property type="entry name" value="Bact_2-comp_sensor_kinase"/>
</dbReference>
<keyword evidence="3" id="KW-0808">Transferase</keyword>
<reference evidence="3 4" key="2">
    <citation type="journal article" date="2015" name="PLoS ONE">
        <title>Whole-Genome Optical Mapping and Finished Genome Sequence of Sphingobacterium deserti sp. nov., a New Species Isolated from the Western Desert of China.</title>
        <authorList>
            <person name="Teng C."/>
            <person name="Zhou Z."/>
            <person name="Molnar I."/>
            <person name="Li X."/>
            <person name="Tang R."/>
            <person name="Chen M."/>
            <person name="Wang L."/>
            <person name="Su S."/>
            <person name="Zhang W."/>
            <person name="Lin M."/>
        </authorList>
    </citation>
    <scope>NUCLEOTIDE SEQUENCE [LARGE SCALE GENOMIC DNA]</scope>
    <source>
        <strain evidence="4">ACCC05744</strain>
    </source>
</reference>
<keyword evidence="3" id="KW-0418">Kinase</keyword>
<keyword evidence="4" id="KW-1185">Reference proteome</keyword>
<dbReference type="PANTHER" id="PTHR34220:SF7">
    <property type="entry name" value="SENSOR HISTIDINE KINASE YPDA"/>
    <property type="match status" value="1"/>
</dbReference>
<feature type="transmembrane region" description="Helical" evidence="1">
    <location>
        <begin position="18"/>
        <end position="35"/>
    </location>
</feature>
<dbReference type="STRING" id="1229276.DI53_2854"/>
<evidence type="ECO:0000313" key="4">
    <source>
        <dbReference type="Proteomes" id="UP000031802"/>
    </source>
</evidence>
<organism evidence="3 4">
    <name type="scientific">Sphingobacterium deserti</name>
    <dbReference type="NCBI Taxonomy" id="1229276"/>
    <lineage>
        <taxon>Bacteria</taxon>
        <taxon>Pseudomonadati</taxon>
        <taxon>Bacteroidota</taxon>
        <taxon>Sphingobacteriia</taxon>
        <taxon>Sphingobacteriales</taxon>
        <taxon>Sphingobacteriaceae</taxon>
        <taxon>Sphingobacterium</taxon>
    </lineage>
</organism>
<sequence>MGLNSMRDSFLSNSRKRILLVFFALVLLYLVSYIIDPFSSYWDGYFTRSSTIADLLFSFTLCFAYSESSIFISSRLNKRVPWTVSPARRFLFESLLIFFSVLLINFTADSISILFIDASCGGIWRDVSIEETRGILQWTVVSVMIAFMIMAVNTGNYLIQNWKNAAVHAAELNQLATEAELHSLKLQIDPHFVFNNLSVLSELILEDQQLGYEYAENFSKIYRYMLVNSKRDMISLEDELRFLNSYIFLIENRFGEGVQFEINVEPQSLPLYTPPLTLQLLVENALKHNKTSKKDPLLVRIYTVNQDTLVVENTRLPIDKRLDSSGIGIENIKRRYKLLSVRELQVLQEDNLFKVIIPLIQR</sequence>
<keyword evidence="1" id="KW-0812">Transmembrane</keyword>
<name>A0A0B8T300_9SPHI</name>
<dbReference type="PANTHER" id="PTHR34220">
    <property type="entry name" value="SENSOR HISTIDINE KINASE YPDA"/>
    <property type="match status" value="1"/>
</dbReference>
<feature type="transmembrane region" description="Helical" evidence="1">
    <location>
        <begin position="95"/>
        <end position="115"/>
    </location>
</feature>
<reference evidence="4" key="1">
    <citation type="submission" date="2014-04" db="EMBL/GenBank/DDBJ databases">
        <title>Whole-Genome optical mapping and complete genome sequence of Sphingobacterium deserti sp. nov., a new spaces isolated from desert in the west of China.</title>
        <authorList>
            <person name="Teng C."/>
            <person name="Zhou Z."/>
            <person name="Li X."/>
            <person name="Chen M."/>
            <person name="Lin M."/>
            <person name="Wang L."/>
            <person name="Su S."/>
            <person name="Zhang C."/>
            <person name="Zhang W."/>
        </authorList>
    </citation>
    <scope>NUCLEOTIDE SEQUENCE [LARGE SCALE GENOMIC DNA]</scope>
    <source>
        <strain evidence="4">ACCC05744</strain>
    </source>
</reference>
<dbReference type="Pfam" id="PF06580">
    <property type="entry name" value="His_kinase"/>
    <property type="match status" value="1"/>
</dbReference>
<dbReference type="eggNOG" id="COG2972">
    <property type="taxonomic scope" value="Bacteria"/>
</dbReference>
<gene>
    <name evidence="3" type="ORF">DI53_2854</name>
</gene>
<keyword evidence="1" id="KW-1133">Transmembrane helix</keyword>
<feature type="transmembrane region" description="Helical" evidence="1">
    <location>
        <begin position="135"/>
        <end position="159"/>
    </location>
</feature>
<comment type="caution">
    <text evidence="3">The sequence shown here is derived from an EMBL/GenBank/DDBJ whole genome shotgun (WGS) entry which is preliminary data.</text>
</comment>
<dbReference type="RefSeq" id="WP_052072410.1">
    <property type="nucleotide sequence ID" value="NZ_JJMU01000053.1"/>
</dbReference>
<feature type="domain" description="Signal transduction histidine kinase internal region" evidence="2">
    <location>
        <begin position="179"/>
        <end position="256"/>
    </location>
</feature>
<proteinExistence type="predicted"/>
<dbReference type="AlphaFoldDB" id="A0A0B8T300"/>
<dbReference type="GO" id="GO:0000155">
    <property type="term" value="F:phosphorelay sensor kinase activity"/>
    <property type="evidence" value="ECO:0007669"/>
    <property type="project" value="InterPro"/>
</dbReference>
<evidence type="ECO:0000313" key="3">
    <source>
        <dbReference type="EMBL" id="KGE13323.1"/>
    </source>
</evidence>